<dbReference type="PANTHER" id="PTHR24148:SF64">
    <property type="entry name" value="HETEROKARYON INCOMPATIBILITY DOMAIN-CONTAINING PROTEIN"/>
    <property type="match status" value="1"/>
</dbReference>
<reference evidence="2 3" key="1">
    <citation type="submission" date="2024-09" db="EMBL/GenBank/DDBJ databases">
        <title>Rethinking Asexuality: The Enigmatic Case of Functional Sexual Genes in Lepraria (Stereocaulaceae).</title>
        <authorList>
            <person name="Doellman M."/>
            <person name="Sun Y."/>
            <person name="Barcenas-Pena A."/>
            <person name="Lumbsch H.T."/>
            <person name="Grewe F."/>
        </authorList>
    </citation>
    <scope>NUCLEOTIDE SEQUENCE [LARGE SCALE GENOMIC DNA]</scope>
    <source>
        <strain evidence="2 3">Mercado 3170</strain>
    </source>
</reference>
<dbReference type="InterPro" id="IPR001202">
    <property type="entry name" value="WW_dom"/>
</dbReference>
<protein>
    <recommendedName>
        <fullName evidence="1">WW domain-containing protein</fullName>
    </recommendedName>
</protein>
<proteinExistence type="predicted"/>
<dbReference type="Pfam" id="PF06985">
    <property type="entry name" value="HET"/>
    <property type="match status" value="1"/>
</dbReference>
<accession>A0ABR3ZZN1</accession>
<comment type="caution">
    <text evidence="2">The sequence shown here is derived from an EMBL/GenBank/DDBJ whole genome shotgun (WGS) entry which is preliminary data.</text>
</comment>
<dbReference type="PANTHER" id="PTHR24148">
    <property type="entry name" value="ANKYRIN REPEAT DOMAIN-CONTAINING PROTEIN 39 HOMOLOG-RELATED"/>
    <property type="match status" value="1"/>
</dbReference>
<dbReference type="InterPro" id="IPR010730">
    <property type="entry name" value="HET"/>
</dbReference>
<dbReference type="Proteomes" id="UP001590950">
    <property type="component" value="Unassembled WGS sequence"/>
</dbReference>
<dbReference type="Pfam" id="PF26639">
    <property type="entry name" value="Het-6_barrel"/>
    <property type="match status" value="1"/>
</dbReference>
<dbReference type="PROSITE" id="PS50020">
    <property type="entry name" value="WW_DOMAIN_2"/>
    <property type="match status" value="1"/>
</dbReference>
<name>A0ABR3ZZN1_9LECA</name>
<evidence type="ECO:0000313" key="3">
    <source>
        <dbReference type="Proteomes" id="UP001590950"/>
    </source>
</evidence>
<gene>
    <name evidence="2" type="ORF">N7G274_009659</name>
</gene>
<dbReference type="EMBL" id="JBEFKJ010000039">
    <property type="protein sequence ID" value="KAL2037547.1"/>
    <property type="molecule type" value="Genomic_DNA"/>
</dbReference>
<keyword evidence="3" id="KW-1185">Reference proteome</keyword>
<organism evidence="2 3">
    <name type="scientific">Stereocaulon virgatum</name>
    <dbReference type="NCBI Taxonomy" id="373712"/>
    <lineage>
        <taxon>Eukaryota</taxon>
        <taxon>Fungi</taxon>
        <taxon>Dikarya</taxon>
        <taxon>Ascomycota</taxon>
        <taxon>Pezizomycotina</taxon>
        <taxon>Lecanoromycetes</taxon>
        <taxon>OSLEUM clade</taxon>
        <taxon>Lecanoromycetidae</taxon>
        <taxon>Lecanorales</taxon>
        <taxon>Lecanorineae</taxon>
        <taxon>Stereocaulaceae</taxon>
        <taxon>Stereocaulon</taxon>
    </lineage>
</organism>
<dbReference type="InterPro" id="IPR052895">
    <property type="entry name" value="HetReg/Transcr_Mod"/>
</dbReference>
<evidence type="ECO:0000259" key="1">
    <source>
        <dbReference type="PROSITE" id="PS50020"/>
    </source>
</evidence>
<feature type="domain" description="WW" evidence="1">
    <location>
        <begin position="649"/>
        <end position="684"/>
    </location>
</feature>
<evidence type="ECO:0000313" key="2">
    <source>
        <dbReference type="EMBL" id="KAL2037547.1"/>
    </source>
</evidence>
<sequence>MGDAIKRVFRKREHRALPAYQYTPLELESAQIRLLTLLPGGRSTPVKIRLNIVELSLPFSEIESNSTPVGDVGSATTLSQPAHALSSNANVGNTPSYEALSYAWGPTTDPTIVTIVENSAKFSLQITQNLAIALPYLRHRLRPRVFWIDAICVNQQDSEERSRQVERMCDIYTRADRVVVWLGPETHDSGLALSTLHALSQEVESDWDHVSMKPVPGRHPHWADTAVALRYDDDNRTLRALDSLLLRPWHWRLWIWQEICLAKSSSIIQCGRSTLSWIIYCNALGCVRMKAWDTDLPSQDLNAFYEHVTNFYGLAYHSMQKSRYPLIWLFYPTRNSSCTDPKDRIYALRSLMHPSEAELIKPDYDKSTSQVYLETFIAITKHGATLNLLRYCNLRKKLPDCPTWVPNFNELAERKVLPFSAGGLSACEAQFVGKDKLCVAGRMVDVVKECLGSMPAAGSKLEVVRLLRHYVDAYDIGMDSQYVGGGSILEACCRLMNFDYFSDTVDYATKSPSFCEVIDAIRSVMIAQDFELALRSFHSYHLIGAVRGRKLVVTDAGYLGLVPEETKPGDVVCVLLGCDIPMLLRATYDGSHEVVGGTYVQGLMQSEALLGPIGEQWVIKVYNTNQGYLCQNFQDLETGQITAHDPRLGPLPNGWEFEYDQDAEFDLWFKDTHTGNITVRDPRLSSDALKKRGVELQTFTLV</sequence>